<comment type="similarity">
    <text evidence="1 3">Belongs to the TPP enzyme family.</text>
</comment>
<sequence>MSKRVADIIVSQLEEIGVKYIFGLPGHTNLDIVDAIRVNGNLDFILFRHEETAALAASAYAKLTDQLGVCTSIAGPGATNLLTGLYDAKMDRAPVLALTGQVESQFIGTHTLQEIDLKALFESVSYFNKTITTPQEAAEMVVLAAKNAILNRGVSTLSIPTNIQKSPSTSKIIKFSKRIPAYKVKPPGFLINEAVKMIDEASKPVIIAGWGSRYSRDLIIKLAMKIGAPIATTFRAKGIISEYHQLSLGVLGSVGTKMARELVNNADLLIVLGSSYSKQTAIPMNIKTIQIDYDPMNIGKRFPIELGVYGSVEETLPDIIERVKSRSLGEINNIIGKFKEEWDNLLRKDLENDAKPLHPAKILSALNTVADRHAIISIDVGDNSWWFGRHFKMLDTQRLLISGYLGAMGFGFAAGLASQLAYPDKQCIVLTGDGAFSMVMADFTTAVKYNLPVKVLVFNNKELSMIRHEQADAGLPKFGVELLNPDFASFASSCGGLGLIVREAGDLEDKIVKLLESDKPGVLDIETDPSYYWSLDGVLK</sequence>
<dbReference type="CDD" id="cd02014">
    <property type="entry name" value="TPP_POX"/>
    <property type="match status" value="1"/>
</dbReference>
<reference evidence="8" key="1">
    <citation type="journal article" date="2017" name="Nature">
        <title>Asgard archaea illuminate the origin of eukaryotic cellular complexity.</title>
        <authorList>
            <person name="Zaremba-Niedzwiedzka K."/>
            <person name="Caceres E.F."/>
            <person name="Saw J.H."/>
            <person name="Backstrom D."/>
            <person name="Juzokaite L."/>
            <person name="Vancaester E."/>
            <person name="Seitz K.W."/>
            <person name="Anantharaman K."/>
            <person name="Starnawski P."/>
            <person name="Kjeldsen K.U."/>
            <person name="Scott M.B."/>
            <person name="Nunoura T."/>
            <person name="Banfield J.F."/>
            <person name="Schramm A."/>
            <person name="Baker B.J."/>
            <person name="Spang A."/>
            <person name="Ettema T.J.G."/>
        </authorList>
    </citation>
    <scope>NUCLEOTIDE SEQUENCE</scope>
    <source>
        <strain evidence="8">LCB_4</strain>
    </source>
</reference>
<keyword evidence="4" id="KW-1133">Transmembrane helix</keyword>
<feature type="domain" description="Thiamine pyrophosphate enzyme N-terminal TPP-binding" evidence="7">
    <location>
        <begin position="4"/>
        <end position="119"/>
    </location>
</feature>
<dbReference type="InterPro" id="IPR047210">
    <property type="entry name" value="TPP_PYR_POXB-like"/>
</dbReference>
<dbReference type="EMBL" id="CP091871">
    <property type="protein sequence ID" value="WEU40823.1"/>
    <property type="molecule type" value="Genomic_DNA"/>
</dbReference>
<dbReference type="PANTHER" id="PTHR42981:SF2">
    <property type="entry name" value="PYRUVATE DEHYDROGENASE [UBIQUINONE]"/>
    <property type="match status" value="1"/>
</dbReference>
<evidence type="ECO:0000256" key="3">
    <source>
        <dbReference type="RuleBase" id="RU362132"/>
    </source>
</evidence>
<dbReference type="Pfam" id="PF02775">
    <property type="entry name" value="TPP_enzyme_C"/>
    <property type="match status" value="1"/>
</dbReference>
<proteinExistence type="inferred from homology"/>
<dbReference type="PROSITE" id="PS00187">
    <property type="entry name" value="TPP_ENZYMES"/>
    <property type="match status" value="1"/>
</dbReference>
<dbReference type="InterPro" id="IPR012001">
    <property type="entry name" value="Thiamin_PyroP_enz_TPP-bd_dom"/>
</dbReference>
<dbReference type="GO" id="GO:0006082">
    <property type="term" value="P:organic acid metabolic process"/>
    <property type="evidence" value="ECO:0007669"/>
    <property type="project" value="UniProtKB-ARBA"/>
</dbReference>
<evidence type="ECO:0000256" key="2">
    <source>
        <dbReference type="ARBA" id="ARBA00023052"/>
    </source>
</evidence>
<feature type="transmembrane region" description="Helical" evidence="4">
    <location>
        <begin position="399"/>
        <end position="422"/>
    </location>
</feature>
<keyword evidence="2 3" id="KW-0786">Thiamine pyrophosphate</keyword>
<evidence type="ECO:0000313" key="8">
    <source>
        <dbReference type="EMBL" id="WEU40823.1"/>
    </source>
</evidence>
<dbReference type="InterPro" id="IPR012000">
    <property type="entry name" value="Thiamin_PyroP_enz_cen_dom"/>
</dbReference>
<dbReference type="Pfam" id="PF02776">
    <property type="entry name" value="TPP_enzyme_N"/>
    <property type="match status" value="1"/>
</dbReference>
<dbReference type="Proteomes" id="UP000186851">
    <property type="component" value="Chromosome"/>
</dbReference>
<reference evidence="8" key="2">
    <citation type="journal article" date="2022" name="Nat. Microbiol.">
        <title>A closed Candidatus Odinarchaeum chromosome exposes Asgard archaeal viruses.</title>
        <authorList>
            <person name="Tamarit D."/>
            <person name="Caceres E.F."/>
            <person name="Krupovic M."/>
            <person name="Nijland R."/>
            <person name="Eme L."/>
            <person name="Robinson N.P."/>
            <person name="Ettema T.J.G."/>
        </authorList>
    </citation>
    <scope>NUCLEOTIDE SEQUENCE</scope>
    <source>
        <strain evidence="8">LCB_4</strain>
    </source>
</reference>
<dbReference type="KEGG" id="oyw:OdinLCB4_002590"/>
<feature type="domain" description="Thiamine pyrophosphate enzyme central" evidence="5">
    <location>
        <begin position="191"/>
        <end position="317"/>
    </location>
</feature>
<dbReference type="InterPro" id="IPR047211">
    <property type="entry name" value="POXB-like"/>
</dbReference>
<accession>A0AAF0IBJ5</accession>
<evidence type="ECO:0000256" key="1">
    <source>
        <dbReference type="ARBA" id="ARBA00007812"/>
    </source>
</evidence>
<dbReference type="Gene3D" id="3.40.50.970">
    <property type="match status" value="2"/>
</dbReference>
<name>A0AAF0IBJ5_ODILC</name>
<evidence type="ECO:0000259" key="7">
    <source>
        <dbReference type="Pfam" id="PF02776"/>
    </source>
</evidence>
<dbReference type="SUPFAM" id="SSF52518">
    <property type="entry name" value="Thiamin diphosphate-binding fold (THDP-binding)"/>
    <property type="match status" value="2"/>
</dbReference>
<dbReference type="InterPro" id="IPR000399">
    <property type="entry name" value="TPP-bd_CS"/>
</dbReference>
<gene>
    <name evidence="8" type="ORF">OdinLCB4_002590</name>
</gene>
<dbReference type="GO" id="GO:0003824">
    <property type="term" value="F:catalytic activity"/>
    <property type="evidence" value="ECO:0007669"/>
    <property type="project" value="InterPro"/>
</dbReference>
<evidence type="ECO:0000259" key="6">
    <source>
        <dbReference type="Pfam" id="PF02775"/>
    </source>
</evidence>
<evidence type="ECO:0000313" key="9">
    <source>
        <dbReference type="Proteomes" id="UP000186851"/>
    </source>
</evidence>
<dbReference type="GO" id="GO:0000287">
    <property type="term" value="F:magnesium ion binding"/>
    <property type="evidence" value="ECO:0007669"/>
    <property type="project" value="InterPro"/>
</dbReference>
<dbReference type="CDD" id="cd07039">
    <property type="entry name" value="TPP_PYR_POX"/>
    <property type="match status" value="1"/>
</dbReference>
<dbReference type="PANTHER" id="PTHR42981">
    <property type="entry name" value="PYRUVATE DEHYDROGENASE [UBIQUINONE]"/>
    <property type="match status" value="1"/>
</dbReference>
<dbReference type="InterPro" id="IPR029061">
    <property type="entry name" value="THDP-binding"/>
</dbReference>
<feature type="domain" description="Thiamine pyrophosphate enzyme TPP-binding" evidence="6">
    <location>
        <begin position="379"/>
        <end position="525"/>
    </location>
</feature>
<dbReference type="Gene3D" id="3.40.50.1220">
    <property type="entry name" value="TPP-binding domain"/>
    <property type="match status" value="1"/>
</dbReference>
<protein>
    <submittedName>
        <fullName evidence="8">Thiamine pyrophosphate-dependent enzyme</fullName>
    </submittedName>
</protein>
<keyword evidence="4" id="KW-0812">Transmembrane</keyword>
<keyword evidence="4" id="KW-0472">Membrane</keyword>
<dbReference type="InterPro" id="IPR029035">
    <property type="entry name" value="DHS-like_NAD/FAD-binding_dom"/>
</dbReference>
<dbReference type="Pfam" id="PF00205">
    <property type="entry name" value="TPP_enzyme_M"/>
    <property type="match status" value="1"/>
</dbReference>
<evidence type="ECO:0000259" key="5">
    <source>
        <dbReference type="Pfam" id="PF00205"/>
    </source>
</evidence>
<organism evidence="8 9">
    <name type="scientific">Odinarchaeota yellowstonii (strain LCB_4)</name>
    <dbReference type="NCBI Taxonomy" id="1841599"/>
    <lineage>
        <taxon>Archaea</taxon>
        <taxon>Promethearchaeati</taxon>
        <taxon>Candidatus Odinarchaeota</taxon>
        <taxon>Candidatus Odinarchaeia</taxon>
        <taxon>Candidatus Odinarchaeales</taxon>
        <taxon>Candidatus Odinarchaeaceae</taxon>
        <taxon>Candidatus Odinarchaeum</taxon>
    </lineage>
</organism>
<evidence type="ECO:0000256" key="4">
    <source>
        <dbReference type="SAM" id="Phobius"/>
    </source>
</evidence>
<dbReference type="InterPro" id="IPR011766">
    <property type="entry name" value="TPP_enzyme_TPP-bd"/>
</dbReference>
<dbReference type="SUPFAM" id="SSF52467">
    <property type="entry name" value="DHS-like NAD/FAD-binding domain"/>
    <property type="match status" value="1"/>
</dbReference>
<dbReference type="GO" id="GO:0044272">
    <property type="term" value="P:sulfur compound biosynthetic process"/>
    <property type="evidence" value="ECO:0007669"/>
    <property type="project" value="UniProtKB-ARBA"/>
</dbReference>
<dbReference type="FunFam" id="3.40.50.970:FF:000007">
    <property type="entry name" value="Acetolactate synthase"/>
    <property type="match status" value="1"/>
</dbReference>
<dbReference type="GO" id="GO:0030976">
    <property type="term" value="F:thiamine pyrophosphate binding"/>
    <property type="evidence" value="ECO:0007669"/>
    <property type="project" value="InterPro"/>
</dbReference>
<dbReference type="AlphaFoldDB" id="A0AAF0IBJ5"/>
<dbReference type="InterPro" id="IPR047212">
    <property type="entry name" value="TPP_POXB-like"/>
</dbReference>